<comment type="caution">
    <text evidence="1">The sequence shown here is derived from an EMBL/GenBank/DDBJ whole genome shotgun (WGS) entry which is preliminary data.</text>
</comment>
<dbReference type="Proteomes" id="UP000268553">
    <property type="component" value="Unassembled WGS sequence"/>
</dbReference>
<dbReference type="InterPro" id="IPR027266">
    <property type="entry name" value="TrmE/GcvT-like"/>
</dbReference>
<evidence type="ECO:0000313" key="1">
    <source>
        <dbReference type="EMBL" id="RRQ50996.1"/>
    </source>
</evidence>
<sequence>MIWWAIPYIFQCQARRILPKSAAPFSTTRKEHGCMSDNLIRHEPVSDAPFVADGVRISLAPPMQRHALRARNAEDLERLLQVKIPRQIGASEGGIMCLGPDEWLLRADVDAPIPTGDGLPVAITDVSERSICLVIEGPRASEILMAGCPLDLNQFAVGRATRTIYETVEIIILREAEDRFHVEVWRSFSEWLWTAMTTAARH</sequence>
<keyword evidence="2" id="KW-1185">Reference proteome</keyword>
<dbReference type="InterPro" id="IPR007375">
    <property type="entry name" value="SoxG"/>
</dbReference>
<dbReference type="Gene3D" id="3.30.70.1520">
    <property type="entry name" value="Heterotetrameric sarcosine oxidase"/>
    <property type="match status" value="1"/>
</dbReference>
<protein>
    <submittedName>
        <fullName evidence="1">Sarcosine oxidase gamma subunit</fullName>
    </submittedName>
</protein>
<dbReference type="Pfam" id="PF04268">
    <property type="entry name" value="SoxG"/>
    <property type="match status" value="1"/>
</dbReference>
<proteinExistence type="predicted"/>
<dbReference type="OrthoDB" id="9814782at2"/>
<reference evidence="1 2" key="1">
    <citation type="submission" date="2018-12" db="EMBL/GenBank/DDBJ databases">
        <authorList>
            <person name="Kim S.-J."/>
            <person name="Jung G.-Y."/>
        </authorList>
    </citation>
    <scope>NUCLEOTIDE SEQUENCE [LARGE SCALE GENOMIC DNA]</scope>
    <source>
        <strain evidence="1 2">03SU3-P</strain>
    </source>
</reference>
<evidence type="ECO:0000313" key="2">
    <source>
        <dbReference type="Proteomes" id="UP000268553"/>
    </source>
</evidence>
<accession>A0A3R8Q7H5</accession>
<organism evidence="1 2">
    <name type="scientific">Sphingorhabdus wooponensis</name>
    <dbReference type="NCBI Taxonomy" id="940136"/>
    <lineage>
        <taxon>Bacteria</taxon>
        <taxon>Pseudomonadati</taxon>
        <taxon>Pseudomonadota</taxon>
        <taxon>Alphaproteobacteria</taxon>
        <taxon>Sphingomonadales</taxon>
        <taxon>Sphingomonadaceae</taxon>
        <taxon>Sphingorhabdus</taxon>
    </lineage>
</organism>
<dbReference type="EMBL" id="RWJI01000002">
    <property type="protein sequence ID" value="RRQ50996.1"/>
    <property type="molecule type" value="Genomic_DNA"/>
</dbReference>
<dbReference type="Gene3D" id="3.30.1360.120">
    <property type="entry name" value="Probable tRNA modification gtpase trme, domain 1"/>
    <property type="match status" value="1"/>
</dbReference>
<dbReference type="SUPFAM" id="SSF103025">
    <property type="entry name" value="Folate-binding domain"/>
    <property type="match status" value="1"/>
</dbReference>
<name>A0A3R8Q7H5_9SPHN</name>
<dbReference type="AlphaFoldDB" id="A0A3R8Q7H5"/>
<gene>
    <name evidence="1" type="ORF">D7D48_08300</name>
</gene>